<feature type="compositionally biased region" description="Polar residues" evidence="6">
    <location>
        <begin position="99"/>
        <end position="108"/>
    </location>
</feature>
<keyword evidence="4 7" id="KW-1133">Transmembrane helix</keyword>
<evidence type="ECO:0000259" key="8">
    <source>
        <dbReference type="Pfam" id="PF02656"/>
    </source>
</evidence>
<feature type="region of interest" description="Disordered" evidence="6">
    <location>
        <begin position="38"/>
        <end position="174"/>
    </location>
</feature>
<dbReference type="InParanoid" id="E5A5D1"/>
<name>E5A5D1_LEPMJ</name>
<dbReference type="GeneID" id="13282312"/>
<gene>
    <name evidence="9" type="ORF">LEMA_P080680.1</name>
</gene>
<feature type="compositionally biased region" description="Basic and acidic residues" evidence="6">
    <location>
        <begin position="164"/>
        <end position="174"/>
    </location>
</feature>
<comment type="subcellular location">
    <subcellularLocation>
        <location evidence="1">Cell membrane</location>
        <topology evidence="1">Multi-pass membrane protein</topology>
    </subcellularLocation>
</comment>
<keyword evidence="2" id="KW-1003">Cell membrane</keyword>
<keyword evidence="10" id="KW-1185">Reference proteome</keyword>
<dbReference type="Pfam" id="PF02656">
    <property type="entry name" value="DUF202"/>
    <property type="match status" value="1"/>
</dbReference>
<evidence type="ECO:0000313" key="10">
    <source>
        <dbReference type="Proteomes" id="UP000002668"/>
    </source>
</evidence>
<dbReference type="GO" id="GO:0005886">
    <property type="term" value="C:plasma membrane"/>
    <property type="evidence" value="ECO:0007669"/>
    <property type="project" value="UniProtKB-SubCell"/>
</dbReference>
<evidence type="ECO:0000256" key="1">
    <source>
        <dbReference type="ARBA" id="ARBA00004651"/>
    </source>
</evidence>
<dbReference type="VEuPathDB" id="FungiDB:LEMA_P080680.1"/>
<feature type="transmembrane region" description="Helical" evidence="7">
    <location>
        <begin position="273"/>
        <end position="290"/>
    </location>
</feature>
<feature type="domain" description="DUF202" evidence="8">
    <location>
        <begin position="206"/>
        <end position="297"/>
    </location>
</feature>
<evidence type="ECO:0000256" key="2">
    <source>
        <dbReference type="ARBA" id="ARBA00022475"/>
    </source>
</evidence>
<feature type="transmembrane region" description="Helical" evidence="7">
    <location>
        <begin position="311"/>
        <end position="337"/>
    </location>
</feature>
<dbReference type="AlphaFoldDB" id="E5A5D1"/>
<dbReference type="OMA" id="PPLDTHY"/>
<dbReference type="PANTHER" id="PTHR34187:SF2">
    <property type="entry name" value="DUF202 DOMAIN-CONTAINING PROTEIN"/>
    <property type="match status" value="1"/>
</dbReference>
<dbReference type="InterPro" id="IPR052053">
    <property type="entry name" value="IM_YidH-like"/>
</dbReference>
<accession>E5A5D1</accession>
<protein>
    <recommendedName>
        <fullName evidence="8">DUF202 domain-containing protein</fullName>
    </recommendedName>
</protein>
<dbReference type="EMBL" id="FP929134">
    <property type="protein sequence ID" value="CBX98829.1"/>
    <property type="molecule type" value="Genomic_DNA"/>
</dbReference>
<dbReference type="HOGENOM" id="CLU_053359_0_0_1"/>
<dbReference type="OrthoDB" id="199599at2759"/>
<proteinExistence type="predicted"/>
<evidence type="ECO:0000313" key="9">
    <source>
        <dbReference type="EMBL" id="CBX98829.1"/>
    </source>
</evidence>
<keyword evidence="5 7" id="KW-0472">Membrane</keyword>
<evidence type="ECO:0000256" key="4">
    <source>
        <dbReference type="ARBA" id="ARBA00022989"/>
    </source>
</evidence>
<dbReference type="Proteomes" id="UP000002668">
    <property type="component" value="Genome"/>
</dbReference>
<reference evidence="10" key="1">
    <citation type="journal article" date="2011" name="Nat. Commun.">
        <title>Effector diversification within compartments of the Leptosphaeria maculans genome affected by Repeat-Induced Point mutations.</title>
        <authorList>
            <person name="Rouxel T."/>
            <person name="Grandaubert J."/>
            <person name="Hane J.K."/>
            <person name="Hoede C."/>
            <person name="van de Wouw A.P."/>
            <person name="Couloux A."/>
            <person name="Dominguez V."/>
            <person name="Anthouard V."/>
            <person name="Bally P."/>
            <person name="Bourras S."/>
            <person name="Cozijnsen A.J."/>
            <person name="Ciuffetti L.M."/>
            <person name="Degrave A."/>
            <person name="Dilmaghani A."/>
            <person name="Duret L."/>
            <person name="Fudal I."/>
            <person name="Goodwin S.B."/>
            <person name="Gout L."/>
            <person name="Glaser N."/>
            <person name="Linglin J."/>
            <person name="Kema G.H.J."/>
            <person name="Lapalu N."/>
            <person name="Lawrence C.B."/>
            <person name="May K."/>
            <person name="Meyer M."/>
            <person name="Ollivier B."/>
            <person name="Poulain J."/>
            <person name="Schoch C.L."/>
            <person name="Simon A."/>
            <person name="Spatafora J.W."/>
            <person name="Stachowiak A."/>
            <person name="Turgeon B.G."/>
            <person name="Tyler B.M."/>
            <person name="Vincent D."/>
            <person name="Weissenbach J."/>
            <person name="Amselem J."/>
            <person name="Quesneville H."/>
            <person name="Oliver R.P."/>
            <person name="Wincker P."/>
            <person name="Balesdent M.-H."/>
            <person name="Howlett B.J."/>
        </authorList>
    </citation>
    <scope>NUCLEOTIDE SEQUENCE [LARGE SCALE GENOMIC DNA]</scope>
    <source>
        <strain evidence="10">JN3 / isolate v23.1.3 / race Av1-4-5-6-7-8</strain>
    </source>
</reference>
<evidence type="ECO:0000256" key="7">
    <source>
        <dbReference type="SAM" id="Phobius"/>
    </source>
</evidence>
<dbReference type="InterPro" id="IPR003807">
    <property type="entry name" value="DUF202"/>
</dbReference>
<organism evidence="10">
    <name type="scientific">Leptosphaeria maculans (strain JN3 / isolate v23.1.3 / race Av1-4-5-6-7-8)</name>
    <name type="common">Blackleg fungus</name>
    <name type="synonym">Phoma lingam</name>
    <dbReference type="NCBI Taxonomy" id="985895"/>
    <lineage>
        <taxon>Eukaryota</taxon>
        <taxon>Fungi</taxon>
        <taxon>Dikarya</taxon>
        <taxon>Ascomycota</taxon>
        <taxon>Pezizomycotina</taxon>
        <taxon>Dothideomycetes</taxon>
        <taxon>Pleosporomycetidae</taxon>
        <taxon>Pleosporales</taxon>
        <taxon>Pleosporineae</taxon>
        <taxon>Leptosphaeriaceae</taxon>
        <taxon>Plenodomus</taxon>
        <taxon>Plenodomus lingam/Leptosphaeria maculans species complex</taxon>
    </lineage>
</organism>
<dbReference type="PANTHER" id="PTHR34187">
    <property type="entry name" value="FGR18P"/>
    <property type="match status" value="1"/>
</dbReference>
<feature type="transmembrane region" description="Helical" evidence="7">
    <location>
        <begin position="215"/>
        <end position="236"/>
    </location>
</feature>
<dbReference type="eggNOG" id="ENOG502S42W">
    <property type="taxonomic scope" value="Eukaryota"/>
</dbReference>
<evidence type="ECO:0000256" key="5">
    <source>
        <dbReference type="ARBA" id="ARBA00023136"/>
    </source>
</evidence>
<sequence length="339" mass="36834">MYTDDPQSLEDYLAFWEEASRIASGFYFIRKGQMAATMMSNEPRSRSPPLDTHYHHHNDKVDVKYNTKKNRSKSKNNNTAPLPPPPDETSSIAHHCTSPHHNYNAISLSSPAPPATTSSPSSPPQIHGATAPDEGTAGHLAPATVHRDVNKPGGGEGEGGGISESERPTSAEREAAIVERAESGWWRQFWEKYGSVELENKGSVARDHLALERTFLAWLRTSLSFASIGIAITQLFRLNTSLSPPSSSPNSPATSSTSSHHINTRLRYLGKPLGATFIAISIVMLAIGFHRYFEAQHYVIRGKFPASRGSIVVVSVISGTLILTSLVVILVAGAGAWEK</sequence>
<evidence type="ECO:0000256" key="6">
    <source>
        <dbReference type="SAM" id="MobiDB-lite"/>
    </source>
</evidence>
<evidence type="ECO:0000256" key="3">
    <source>
        <dbReference type="ARBA" id="ARBA00022692"/>
    </source>
</evidence>
<keyword evidence="3 7" id="KW-0812">Transmembrane</keyword>
<feature type="compositionally biased region" description="Gly residues" evidence="6">
    <location>
        <begin position="152"/>
        <end position="162"/>
    </location>
</feature>